<evidence type="ECO:0000256" key="3">
    <source>
        <dbReference type="ARBA" id="ARBA00022801"/>
    </source>
</evidence>
<evidence type="ECO:0000256" key="4">
    <source>
        <dbReference type="ARBA" id="ARBA00022946"/>
    </source>
</evidence>
<gene>
    <name evidence="8" type="ORF">WN944_024319</name>
</gene>
<accession>A0AAP0LND1</accession>
<keyword evidence="5" id="KW-0496">Mitochondrion</keyword>
<dbReference type="Gene3D" id="1.10.1580.10">
    <property type="match status" value="1"/>
</dbReference>
<proteinExistence type="predicted"/>
<dbReference type="GO" id="GO:0003924">
    <property type="term" value="F:GTPase activity"/>
    <property type="evidence" value="ECO:0007669"/>
    <property type="project" value="TreeGrafter"/>
</dbReference>
<keyword evidence="9" id="KW-1185">Reference proteome</keyword>
<evidence type="ECO:0000256" key="1">
    <source>
        <dbReference type="ARBA" id="ARBA00004173"/>
    </source>
</evidence>
<keyword evidence="4" id="KW-0809">Transit peptide</keyword>
<dbReference type="Pfam" id="PF01926">
    <property type="entry name" value="MMR_HSR1"/>
    <property type="match status" value="1"/>
</dbReference>
<dbReference type="PANTHER" id="PTHR45782">
    <property type="entry name" value="MITOCHONDRIAL RIBOSOME-ASSOCIATED GTPASE 1"/>
    <property type="match status" value="1"/>
</dbReference>
<keyword evidence="3" id="KW-0378">Hydrolase</keyword>
<evidence type="ECO:0000313" key="9">
    <source>
        <dbReference type="Proteomes" id="UP001428341"/>
    </source>
</evidence>
<keyword evidence="6" id="KW-0342">GTP-binding</keyword>
<keyword evidence="2" id="KW-0547">Nucleotide-binding</keyword>
<feature type="domain" description="CP-type G" evidence="7">
    <location>
        <begin position="212"/>
        <end position="395"/>
    </location>
</feature>
<dbReference type="InterPro" id="IPR027417">
    <property type="entry name" value="P-loop_NTPase"/>
</dbReference>
<dbReference type="InterPro" id="IPR030378">
    <property type="entry name" value="G_CP_dom"/>
</dbReference>
<evidence type="ECO:0000256" key="6">
    <source>
        <dbReference type="ARBA" id="ARBA00023134"/>
    </source>
</evidence>
<dbReference type="GO" id="GO:0005739">
    <property type="term" value="C:mitochondrion"/>
    <property type="evidence" value="ECO:0007669"/>
    <property type="project" value="UniProtKB-SubCell"/>
</dbReference>
<dbReference type="Proteomes" id="UP001428341">
    <property type="component" value="Unassembled WGS sequence"/>
</dbReference>
<protein>
    <recommendedName>
        <fullName evidence="7">CP-type G domain-containing protein</fullName>
    </recommendedName>
</protein>
<dbReference type="GO" id="GO:0032543">
    <property type="term" value="P:mitochondrial translation"/>
    <property type="evidence" value="ECO:0007669"/>
    <property type="project" value="TreeGrafter"/>
</dbReference>
<dbReference type="InterPro" id="IPR023179">
    <property type="entry name" value="GTP-bd_ortho_bundle_sf"/>
</dbReference>
<comment type="subcellular location">
    <subcellularLocation>
        <location evidence="1">Mitochondrion</location>
    </subcellularLocation>
</comment>
<evidence type="ECO:0000313" key="8">
    <source>
        <dbReference type="EMBL" id="KAK9181182.1"/>
    </source>
</evidence>
<evidence type="ECO:0000256" key="5">
    <source>
        <dbReference type="ARBA" id="ARBA00023128"/>
    </source>
</evidence>
<evidence type="ECO:0000259" key="7">
    <source>
        <dbReference type="PROSITE" id="PS51721"/>
    </source>
</evidence>
<sequence>MALHLSPLISSSRSSTLNQPQELEIIVIELFGKNLDVKMSGQGLADVKFIEVVLAVERIFVLSDFPKSLTSPYLAYEFKIGAEPDIVLSFDCPEEEMVNRVLNHNKGPVDYNIETVRKRLKVFKALNLSVINYYSRQGKLHMKVLSADQCGGEQLMKFLNKFVQLLLQLSVSEKGEMGLKRIVKKGLGLGEMGFTKGGGNINWFPGHMAAATRAIKHRLKISDLVIEVRDSRIPLSSAHPGLQPQLSAKHRVIALNKKDLANPNILNKWVRHFDSCKQDCIAINAHSRSSVQKLLELVDLKLKEVISREPTLLVMVVGVPNVGKSALINSIHQIALSRFPVQEKTKRATVGPLPGVTQDIAGFKIVAPGLLMSDMFLIAHRPSIYVLDTPGVLVPSIPDIETGLKLALSGSIKDSVVGEERIAQYLLAVLNTRGTPLHWRHLNNRTEVSQSETENKHEYNLKDLRPKRRKPPNASDVTYIEVMKSFTIKKGDPQGISPSNKEKRGTIDHEDLVTGVQRALHVSLSEFDGNVEDENDLESLIEQQFEVLQRALNIPHKASEARLMMPTLAFEFVLGTFAKDFKINLIARFQVQSSYGGWCGFVCVRWWVVRLACRKRRLKWWLGVVRSGGCDGGHGGC</sequence>
<dbReference type="CDD" id="cd01856">
    <property type="entry name" value="YlqF"/>
    <property type="match status" value="1"/>
</dbReference>
<dbReference type="InterPro" id="IPR006073">
    <property type="entry name" value="GTP-bd"/>
</dbReference>
<dbReference type="SUPFAM" id="SSF52540">
    <property type="entry name" value="P-loop containing nucleoside triphosphate hydrolases"/>
    <property type="match status" value="2"/>
</dbReference>
<dbReference type="AlphaFoldDB" id="A0AAP0LND1"/>
<dbReference type="FunFam" id="3.40.50.300:FF:001008">
    <property type="entry name" value="Mitochondrial GTPase 1"/>
    <property type="match status" value="1"/>
</dbReference>
<dbReference type="Gene3D" id="3.40.50.300">
    <property type="entry name" value="P-loop containing nucleotide triphosphate hydrolases"/>
    <property type="match status" value="2"/>
</dbReference>
<dbReference type="PANTHER" id="PTHR45782:SF4">
    <property type="entry name" value="MITOCHONDRIAL RIBOSOME-ASSOCIATED GTPASE 1"/>
    <property type="match status" value="1"/>
</dbReference>
<reference evidence="8 9" key="1">
    <citation type="submission" date="2024-05" db="EMBL/GenBank/DDBJ databases">
        <title>Haplotype-resolved chromosome-level genome assembly of Huyou (Citrus changshanensis).</title>
        <authorList>
            <person name="Miao C."/>
            <person name="Chen W."/>
            <person name="Wu Y."/>
            <person name="Wang L."/>
            <person name="Zhao S."/>
            <person name="Grierson D."/>
            <person name="Xu C."/>
            <person name="Chen K."/>
        </authorList>
    </citation>
    <scope>NUCLEOTIDE SEQUENCE [LARGE SCALE GENOMIC DNA]</scope>
    <source>
        <strain evidence="8">01-14</strain>
        <tissue evidence="8">Leaf</tissue>
    </source>
</reference>
<dbReference type="GO" id="GO:0005525">
    <property type="term" value="F:GTP binding"/>
    <property type="evidence" value="ECO:0007669"/>
    <property type="project" value="UniProtKB-KW"/>
</dbReference>
<organism evidence="8 9">
    <name type="scientific">Citrus x changshan-huyou</name>
    <dbReference type="NCBI Taxonomy" id="2935761"/>
    <lineage>
        <taxon>Eukaryota</taxon>
        <taxon>Viridiplantae</taxon>
        <taxon>Streptophyta</taxon>
        <taxon>Embryophyta</taxon>
        <taxon>Tracheophyta</taxon>
        <taxon>Spermatophyta</taxon>
        <taxon>Magnoliopsida</taxon>
        <taxon>eudicotyledons</taxon>
        <taxon>Gunneridae</taxon>
        <taxon>Pentapetalae</taxon>
        <taxon>rosids</taxon>
        <taxon>malvids</taxon>
        <taxon>Sapindales</taxon>
        <taxon>Rutaceae</taxon>
        <taxon>Aurantioideae</taxon>
        <taxon>Citrus</taxon>
    </lineage>
</organism>
<evidence type="ECO:0000256" key="2">
    <source>
        <dbReference type="ARBA" id="ARBA00022741"/>
    </source>
</evidence>
<name>A0AAP0LND1_9ROSI</name>
<comment type="caution">
    <text evidence="8">The sequence shown here is derived from an EMBL/GenBank/DDBJ whole genome shotgun (WGS) entry which is preliminary data.</text>
</comment>
<dbReference type="PROSITE" id="PS51721">
    <property type="entry name" value="G_CP"/>
    <property type="match status" value="1"/>
</dbReference>
<dbReference type="EMBL" id="JBCGBO010000024">
    <property type="protein sequence ID" value="KAK9181182.1"/>
    <property type="molecule type" value="Genomic_DNA"/>
</dbReference>
<dbReference type="Pfam" id="PF00406">
    <property type="entry name" value="ADK"/>
    <property type="match status" value="1"/>
</dbReference>